<evidence type="ECO:0000313" key="2">
    <source>
        <dbReference type="EMBL" id="TDU80831.1"/>
    </source>
</evidence>
<evidence type="ECO:0000313" key="3">
    <source>
        <dbReference type="Proteomes" id="UP000295662"/>
    </source>
</evidence>
<dbReference type="RefSeq" id="WP_133792826.1">
    <property type="nucleotide sequence ID" value="NZ_SOCA01000001.1"/>
</dbReference>
<reference evidence="2 3" key="1">
    <citation type="submission" date="2019-03" db="EMBL/GenBank/DDBJ databases">
        <title>Genomic Encyclopedia of Archaeal and Bacterial Type Strains, Phase II (KMG-II): from individual species to whole genera.</title>
        <authorList>
            <person name="Goeker M."/>
        </authorList>
    </citation>
    <scope>NUCLEOTIDE SEQUENCE [LARGE SCALE GENOMIC DNA]</scope>
    <source>
        <strain evidence="2 3">ATCC 25309</strain>
    </source>
</reference>
<keyword evidence="1" id="KW-0732">Signal</keyword>
<protein>
    <submittedName>
        <fullName evidence="2">Outer membrane protein with beta-barrel domain</fullName>
    </submittedName>
</protein>
<dbReference type="AlphaFoldDB" id="A0A4R7SPB1"/>
<gene>
    <name evidence="2" type="ORF">EI77_00129</name>
</gene>
<evidence type="ECO:0000256" key="1">
    <source>
        <dbReference type="SAM" id="SignalP"/>
    </source>
</evidence>
<organism evidence="2 3">
    <name type="scientific">Prosthecobacter fusiformis</name>
    <dbReference type="NCBI Taxonomy" id="48464"/>
    <lineage>
        <taxon>Bacteria</taxon>
        <taxon>Pseudomonadati</taxon>
        <taxon>Verrucomicrobiota</taxon>
        <taxon>Verrucomicrobiia</taxon>
        <taxon>Verrucomicrobiales</taxon>
        <taxon>Verrucomicrobiaceae</taxon>
        <taxon>Prosthecobacter</taxon>
    </lineage>
</organism>
<dbReference type="SUPFAM" id="SSF56925">
    <property type="entry name" value="OMPA-like"/>
    <property type="match status" value="1"/>
</dbReference>
<accession>A0A4R7SPB1</accession>
<sequence>MTASTLTRTAACCLGVFCLLQVPANAAELELKSLNSLTDATNQKRKIGPFVSIAVGETLGHTGTTRVGDRNFSLDDADGSAMFSIEVGKSWKAKRIPLQFSLAAEATFTSTTLQGSVPTGSLNPDDLAAYQADMNSLIFSLNGTFALDLYRYRARIGKILGGFKPYVGGGLGGGQVWFRNATGKSADQLTGGTTEPNEQPPFSIDEFINAWNWRAGLEWSWEERYSVFAEYRKSYFGDLDNLRGYGNDGYLVGFRYRY</sequence>
<dbReference type="InterPro" id="IPR011250">
    <property type="entry name" value="OMP/PagP_B-barrel"/>
</dbReference>
<dbReference type="EMBL" id="SOCA01000001">
    <property type="protein sequence ID" value="TDU80831.1"/>
    <property type="molecule type" value="Genomic_DNA"/>
</dbReference>
<name>A0A4R7SPB1_9BACT</name>
<dbReference type="Gene3D" id="2.40.160.20">
    <property type="match status" value="1"/>
</dbReference>
<feature type="signal peptide" evidence="1">
    <location>
        <begin position="1"/>
        <end position="26"/>
    </location>
</feature>
<dbReference type="OrthoDB" id="192390at2"/>
<dbReference type="Proteomes" id="UP000295662">
    <property type="component" value="Unassembled WGS sequence"/>
</dbReference>
<feature type="chain" id="PRO_5020732214" evidence="1">
    <location>
        <begin position="27"/>
        <end position="258"/>
    </location>
</feature>
<keyword evidence="3" id="KW-1185">Reference proteome</keyword>
<proteinExistence type="predicted"/>
<comment type="caution">
    <text evidence="2">The sequence shown here is derived from an EMBL/GenBank/DDBJ whole genome shotgun (WGS) entry which is preliminary data.</text>
</comment>